<protein>
    <recommendedName>
        <fullName evidence="3">Cysteine-rich CPCC</fullName>
    </recommendedName>
</protein>
<evidence type="ECO:0008006" key="3">
    <source>
        <dbReference type="Google" id="ProtNLM"/>
    </source>
</evidence>
<evidence type="ECO:0000313" key="2">
    <source>
        <dbReference type="Proteomes" id="UP001203665"/>
    </source>
</evidence>
<dbReference type="EMBL" id="JAMQJY010000001">
    <property type="protein sequence ID" value="MCM2676375.1"/>
    <property type="molecule type" value="Genomic_DNA"/>
</dbReference>
<reference evidence="1" key="1">
    <citation type="submission" date="2022-06" db="EMBL/GenBank/DDBJ databases">
        <title>Alkalicoccobacillus porphyridii sp. nov., isolated from a marine red alga, Porphyridium purpureum and reclassification of Shouchella plakortidis and Shouchella gibsonii as Alkalicoccobacillus plakortidis comb. nov. and Alkalicoccobacillus gibsonii comb. nov.</title>
        <authorList>
            <person name="Kim K.H."/>
            <person name="Lee J.K."/>
            <person name="Han D.M."/>
            <person name="Baek J.H."/>
            <person name="Jeon C.O."/>
        </authorList>
    </citation>
    <scope>NUCLEOTIDE SEQUENCE</scope>
    <source>
        <strain evidence="1">DSM 19153</strain>
    </source>
</reference>
<gene>
    <name evidence="1" type="ORF">NDM98_13325</name>
</gene>
<dbReference type="Proteomes" id="UP001203665">
    <property type="component" value="Unassembled WGS sequence"/>
</dbReference>
<keyword evidence="2" id="KW-1185">Reference proteome</keyword>
<proteinExistence type="predicted"/>
<comment type="caution">
    <text evidence="1">The sequence shown here is derived from an EMBL/GenBank/DDBJ whole genome shotgun (WGS) entry which is preliminary data.</text>
</comment>
<name>A0ABT0XKY8_9BACI</name>
<accession>A0ABT0XKY8</accession>
<sequence length="103" mass="11680">MIHSHICLVCGYKGLDEAPYDILGNCSYEICSCCGFQFGVDDDDYDENGTMLTSKEELHTTYRKSWISTGAKAFSDYYPKKWLNRDGSLKDSVLTAQFKNIVI</sequence>
<evidence type="ECO:0000313" key="1">
    <source>
        <dbReference type="EMBL" id="MCM2676375.1"/>
    </source>
</evidence>
<organism evidence="1 2">
    <name type="scientific">Alkalicoccobacillus plakortidis</name>
    <dbReference type="NCBI Taxonomy" id="444060"/>
    <lineage>
        <taxon>Bacteria</taxon>
        <taxon>Bacillati</taxon>
        <taxon>Bacillota</taxon>
        <taxon>Bacilli</taxon>
        <taxon>Bacillales</taxon>
        <taxon>Bacillaceae</taxon>
        <taxon>Alkalicoccobacillus</taxon>
    </lineage>
</organism>
<dbReference type="RefSeq" id="WP_251608428.1">
    <property type="nucleotide sequence ID" value="NZ_JAMQJY010000001.1"/>
</dbReference>